<evidence type="ECO:0000313" key="4">
    <source>
        <dbReference type="EMBL" id="GIG19291.1"/>
    </source>
</evidence>
<name>A0A919P073_9CELL</name>
<sequence>MSVVGATLPGMTEELWVRVHRGTQEIGGTCIELEAGGARLVLDVGRPLSARAGDAVELPAVRGLASGDDPSLLGVVISHGHLDHYGLLDQVSPDVPVFAGKAAAAVVEAARFFSPGPSLRPTVHLADRVPLRIGPFTVTPYLVDHSAFDAYALQIDACGRRVFYTGDLRGHGRKSVLFERLVAEPPEHVDTLIMEGTHVRASADDVPAQRTESEADVERAIAGTLRATRGLVVVAASAQNVDRLVSCYRAARRAGRTLLVDLYGVAVAQATSRSSIPQPGFPSLGVWVPRRQKLRVLRSGEFRRTAEVRGLRVFDEQIAARPDRYAIYTGSSSIAELAAGALDASGAVIWSMWSGYLSEASGTRLRGLCAAKRIPFVEHHTSGHASVADLRRLCAAIDARAVVPIHTEGAARYGDFFPRAAERRDGDWWAA</sequence>
<dbReference type="SUPFAM" id="SSF56281">
    <property type="entry name" value="Metallo-hydrolase/oxidoreductase"/>
    <property type="match status" value="1"/>
</dbReference>
<keyword evidence="1" id="KW-0540">Nuclease</keyword>
<dbReference type="Proteomes" id="UP000632740">
    <property type="component" value="Unassembled WGS sequence"/>
</dbReference>
<dbReference type="InterPro" id="IPR001279">
    <property type="entry name" value="Metallo-B-lactamas"/>
</dbReference>
<dbReference type="AlphaFoldDB" id="A0A919P073"/>
<dbReference type="InterPro" id="IPR042173">
    <property type="entry name" value="RNase_J_2"/>
</dbReference>
<dbReference type="SMART" id="SM00849">
    <property type="entry name" value="Lactamase_B"/>
    <property type="match status" value="1"/>
</dbReference>
<accession>A0A919P073</accession>
<evidence type="ECO:0000313" key="5">
    <source>
        <dbReference type="Proteomes" id="UP000632740"/>
    </source>
</evidence>
<proteinExistence type="predicted"/>
<evidence type="ECO:0000256" key="1">
    <source>
        <dbReference type="ARBA" id="ARBA00022839"/>
    </source>
</evidence>
<dbReference type="EMBL" id="BONK01000001">
    <property type="protein sequence ID" value="GIG19291.1"/>
    <property type="molecule type" value="Genomic_DNA"/>
</dbReference>
<dbReference type="Gene3D" id="3.40.50.10710">
    <property type="entry name" value="Metallo-hydrolase/oxidoreductase"/>
    <property type="match status" value="1"/>
</dbReference>
<dbReference type="PANTHER" id="PTHR43694">
    <property type="entry name" value="RIBONUCLEASE J"/>
    <property type="match status" value="1"/>
</dbReference>
<keyword evidence="4" id="KW-0378">Hydrolase</keyword>
<gene>
    <name evidence="4" type="ORF">Cch01nite_00150</name>
</gene>
<protein>
    <submittedName>
        <fullName evidence="4">MBL fold hydrolase</fullName>
    </submittedName>
</protein>
<comment type="caution">
    <text evidence="4">The sequence shown here is derived from an EMBL/GenBank/DDBJ whole genome shotgun (WGS) entry which is preliminary data.</text>
</comment>
<dbReference type="Gene3D" id="3.60.15.10">
    <property type="entry name" value="Ribonuclease Z/Hydroxyacylglutathione hydrolase-like"/>
    <property type="match status" value="1"/>
</dbReference>
<dbReference type="GO" id="GO:0003723">
    <property type="term" value="F:RNA binding"/>
    <property type="evidence" value="ECO:0007669"/>
    <property type="project" value="UniProtKB-KW"/>
</dbReference>
<dbReference type="GO" id="GO:0004527">
    <property type="term" value="F:exonuclease activity"/>
    <property type="evidence" value="ECO:0007669"/>
    <property type="project" value="UniProtKB-KW"/>
</dbReference>
<dbReference type="PANTHER" id="PTHR43694:SF1">
    <property type="entry name" value="RIBONUCLEASE J"/>
    <property type="match status" value="1"/>
</dbReference>
<dbReference type="InterPro" id="IPR036866">
    <property type="entry name" value="RibonucZ/Hydroxyglut_hydro"/>
</dbReference>
<evidence type="ECO:0000259" key="3">
    <source>
        <dbReference type="SMART" id="SM00849"/>
    </source>
</evidence>
<keyword evidence="1" id="KW-0269">Exonuclease</keyword>
<organism evidence="4 5">
    <name type="scientific">Cellulomonas chitinilytica</name>
    <dbReference type="NCBI Taxonomy" id="398759"/>
    <lineage>
        <taxon>Bacteria</taxon>
        <taxon>Bacillati</taxon>
        <taxon>Actinomycetota</taxon>
        <taxon>Actinomycetes</taxon>
        <taxon>Micrococcales</taxon>
        <taxon>Cellulomonadaceae</taxon>
        <taxon>Cellulomonas</taxon>
    </lineage>
</organism>
<feature type="domain" description="Metallo-beta-lactamase" evidence="3">
    <location>
        <begin position="27"/>
        <end position="225"/>
    </location>
</feature>
<dbReference type="Pfam" id="PF12706">
    <property type="entry name" value="Lactamase_B_2"/>
    <property type="match status" value="1"/>
</dbReference>
<reference evidence="4" key="1">
    <citation type="submission" date="2021-01" db="EMBL/GenBank/DDBJ databases">
        <title>Whole genome shotgun sequence of Cellulomonas chitinilytica NBRC 110799.</title>
        <authorList>
            <person name="Komaki H."/>
            <person name="Tamura T."/>
        </authorList>
    </citation>
    <scope>NUCLEOTIDE SEQUENCE</scope>
    <source>
        <strain evidence="4">NBRC 110799</strain>
    </source>
</reference>
<keyword evidence="2" id="KW-0694">RNA-binding</keyword>
<keyword evidence="5" id="KW-1185">Reference proteome</keyword>
<dbReference type="CDD" id="cd07732">
    <property type="entry name" value="metallo-hydrolase-like_MBL-fold"/>
    <property type="match status" value="1"/>
</dbReference>
<evidence type="ECO:0000256" key="2">
    <source>
        <dbReference type="ARBA" id="ARBA00022884"/>
    </source>
</evidence>